<evidence type="ECO:0000256" key="2">
    <source>
        <dbReference type="ARBA" id="ARBA00022969"/>
    </source>
</evidence>
<dbReference type="EMBL" id="LKET01000068">
    <property type="protein sequence ID" value="KPU42218.1"/>
    <property type="molecule type" value="Genomic_DNA"/>
</dbReference>
<dbReference type="PANTHER" id="PTHR36107">
    <property type="entry name" value="SMALL, ACID-SOLUBLE SPORE PROTEIN A"/>
    <property type="match status" value="1"/>
</dbReference>
<dbReference type="PANTHER" id="PTHR36107:SF1">
    <property type="entry name" value="SMALL, ACID-SOLUBLE SPORE PROTEIN A"/>
    <property type="match status" value="1"/>
</dbReference>
<dbReference type="GO" id="GO:0030435">
    <property type="term" value="P:sporulation resulting in formation of a cellular spore"/>
    <property type="evidence" value="ECO:0007669"/>
    <property type="project" value="UniProtKB-KW"/>
</dbReference>
<evidence type="ECO:0000313" key="4">
    <source>
        <dbReference type="Proteomes" id="UP000050326"/>
    </source>
</evidence>
<dbReference type="AlphaFoldDB" id="A0A0P9AAZ9"/>
<accession>A0A0P9AAZ9</accession>
<proteinExistence type="predicted"/>
<dbReference type="Gene3D" id="6.10.10.80">
    <property type="entry name" value="Small, acid-soluble spore protein, alpha/beta type-like"/>
    <property type="match status" value="1"/>
</dbReference>
<protein>
    <submittedName>
        <fullName evidence="3">Small, acid-soluble spore protein C2</fullName>
    </submittedName>
</protein>
<dbReference type="Proteomes" id="UP000050326">
    <property type="component" value="Unassembled WGS sequence"/>
</dbReference>
<dbReference type="InterPro" id="IPR001448">
    <property type="entry name" value="SASP_alpha/beta-type"/>
</dbReference>
<organism evidence="3 4">
    <name type="scientific">Oxobacter pfennigii</name>
    <dbReference type="NCBI Taxonomy" id="36849"/>
    <lineage>
        <taxon>Bacteria</taxon>
        <taxon>Bacillati</taxon>
        <taxon>Bacillota</taxon>
        <taxon>Clostridia</taxon>
        <taxon>Eubacteriales</taxon>
        <taxon>Clostridiaceae</taxon>
        <taxon>Oxobacter</taxon>
    </lineage>
</organism>
<dbReference type="STRING" id="36849.OXPF_40020"/>
<name>A0A0P9AAZ9_9CLOT</name>
<dbReference type="OrthoDB" id="1683773at2"/>
<dbReference type="RefSeq" id="WP_054876953.1">
    <property type="nucleotide sequence ID" value="NZ_LKET01000068.1"/>
</dbReference>
<gene>
    <name evidence="3" type="primary">sspC2_4</name>
    <name evidence="3" type="ORF">OXPF_40020</name>
</gene>
<dbReference type="InterPro" id="IPR038300">
    <property type="entry name" value="SASP_sf_alpha/beta"/>
</dbReference>
<comment type="caution">
    <text evidence="3">The sequence shown here is derived from an EMBL/GenBank/DDBJ whole genome shotgun (WGS) entry which is preliminary data.</text>
</comment>
<evidence type="ECO:0000256" key="1">
    <source>
        <dbReference type="ARBA" id="ARBA00003863"/>
    </source>
</evidence>
<reference evidence="3 4" key="1">
    <citation type="submission" date="2015-09" db="EMBL/GenBank/DDBJ databases">
        <title>Genome sequence of Oxobacter pfennigii DSM 3222.</title>
        <authorList>
            <person name="Poehlein A."/>
            <person name="Bengelsdorf F.R."/>
            <person name="Schiel-Bengelsdorf B."/>
            <person name="Duerre P."/>
            <person name="Daniel R."/>
        </authorList>
    </citation>
    <scope>NUCLEOTIDE SEQUENCE [LARGE SCALE GENOMIC DNA]</scope>
    <source>
        <strain evidence="3 4">DSM 3222</strain>
    </source>
</reference>
<evidence type="ECO:0000313" key="3">
    <source>
        <dbReference type="EMBL" id="KPU42218.1"/>
    </source>
</evidence>
<dbReference type="GO" id="GO:0006265">
    <property type="term" value="P:DNA topological change"/>
    <property type="evidence" value="ECO:0007669"/>
    <property type="project" value="InterPro"/>
</dbReference>
<dbReference type="InterPro" id="IPR050847">
    <property type="entry name" value="SASP_DNA-binding"/>
</dbReference>
<keyword evidence="4" id="KW-1185">Reference proteome</keyword>
<sequence length="80" mass="8819">MALGQNSSGRTQLVPDVHHTLDNIKYEIASELSIPVYQGSEDYWGNITSRDCGKVGGIMVKRMIALAEKELLNGKSLEKI</sequence>
<dbReference type="Pfam" id="PF00269">
    <property type="entry name" value="SASP"/>
    <property type="match status" value="1"/>
</dbReference>
<keyword evidence="2" id="KW-0749">Sporulation</keyword>
<comment type="function">
    <text evidence="1">SASP are bound to spore DNA. They are double-stranded DNA-binding proteins that cause DNA to change to an a-like conformation. They protect the DNA backbone from chemical and enzymatic cleavage and are thus involved in dormant spore's high resistance to UV light.</text>
</comment>
<dbReference type="GO" id="GO:0003690">
    <property type="term" value="F:double-stranded DNA binding"/>
    <property type="evidence" value="ECO:0007669"/>
    <property type="project" value="InterPro"/>
</dbReference>